<organism evidence="2 3">
    <name type="scientific">Lentzea aerocolonigenes</name>
    <name type="common">Lechevalieria aerocolonigenes</name>
    <name type="synonym">Saccharothrix aerocolonigenes</name>
    <dbReference type="NCBI Taxonomy" id="68170"/>
    <lineage>
        <taxon>Bacteria</taxon>
        <taxon>Bacillati</taxon>
        <taxon>Actinomycetota</taxon>
        <taxon>Actinomycetes</taxon>
        <taxon>Pseudonocardiales</taxon>
        <taxon>Pseudonocardiaceae</taxon>
        <taxon>Lentzea</taxon>
    </lineage>
</organism>
<feature type="compositionally biased region" description="Pro residues" evidence="1">
    <location>
        <begin position="262"/>
        <end position="283"/>
    </location>
</feature>
<dbReference type="OrthoDB" id="3622826at2"/>
<reference evidence="2 3" key="1">
    <citation type="submission" date="2015-02" db="EMBL/GenBank/DDBJ databases">
        <authorList>
            <person name="Ju K.-S."/>
            <person name="Doroghazi J.R."/>
            <person name="Metcalf W."/>
        </authorList>
    </citation>
    <scope>NUCLEOTIDE SEQUENCE [LARGE SCALE GENOMIC DNA]</scope>
    <source>
        <strain evidence="2 3">NRRL B-16140</strain>
    </source>
</reference>
<evidence type="ECO:0008006" key="4">
    <source>
        <dbReference type="Google" id="ProtNLM"/>
    </source>
</evidence>
<dbReference type="AlphaFoldDB" id="A0A0F0GIV6"/>
<evidence type="ECO:0000256" key="1">
    <source>
        <dbReference type="SAM" id="MobiDB-lite"/>
    </source>
</evidence>
<feature type="compositionally biased region" description="Polar residues" evidence="1">
    <location>
        <begin position="120"/>
        <end position="138"/>
    </location>
</feature>
<name>A0A0F0GIV6_LENAE</name>
<dbReference type="RefSeq" id="WP_045315683.1">
    <property type="nucleotide sequence ID" value="NZ_JYJG01000291.1"/>
</dbReference>
<feature type="compositionally biased region" description="Pro residues" evidence="1">
    <location>
        <begin position="363"/>
        <end position="372"/>
    </location>
</feature>
<sequence>MDFKGMGVMQLFTLAYTEVLHKERVAQCKQMWTDYKTELDHLEERMTTLKNDLYARWFDKAGRTFEARVTESALTIYEKSLFAAVAPPALDTLATAIDTMKEEVDAAYEAYMAAYKPVDNSPTDMSSDGTATTSTQQSLTNWAAEEAAKKAIIAALETLDTAYITASDELVAAAAAEVKWKGPQSGGPTASPASPGRAPGGPAAPPGGPAAAPEAPAAEAPQENAEAPAGDPAGAPPGGAPSLSGGPAAPPSLPPGATVPRVPLPPGFPQLPTMPPGMPPFIPPVTGIPTLPPRLPGGSAPSIPGITPRTGVPGISQVPGMASLPLAATPGVAAPAPQPGTAPTMPVSGAPAAAKPTASGSSMPPPMTPPPTTGSSGGGGPKPGTADHPRDKRKARPAKNVPGVPPKLRGRAGKLDGQFVTSPRVNRNTRSEEEVSSVQFLDEELWQVDDTAERRRLTAE</sequence>
<feature type="region of interest" description="Disordered" evidence="1">
    <location>
        <begin position="180"/>
        <end position="435"/>
    </location>
</feature>
<feature type="compositionally biased region" description="Low complexity" evidence="1">
    <location>
        <begin position="180"/>
        <end position="201"/>
    </location>
</feature>
<gene>
    <name evidence="2" type="ORF">UK23_33260</name>
</gene>
<feature type="compositionally biased region" description="Polar residues" evidence="1">
    <location>
        <begin position="419"/>
        <end position="428"/>
    </location>
</feature>
<feature type="compositionally biased region" description="Low complexity" evidence="1">
    <location>
        <begin position="324"/>
        <end position="343"/>
    </location>
</feature>
<proteinExistence type="predicted"/>
<dbReference type="EMBL" id="JYJG01000291">
    <property type="protein sequence ID" value="KJK43439.1"/>
    <property type="molecule type" value="Genomic_DNA"/>
</dbReference>
<dbReference type="PATRIC" id="fig|68170.10.peg.8639"/>
<dbReference type="Proteomes" id="UP000033393">
    <property type="component" value="Unassembled WGS sequence"/>
</dbReference>
<keyword evidence="3" id="KW-1185">Reference proteome</keyword>
<evidence type="ECO:0000313" key="3">
    <source>
        <dbReference type="Proteomes" id="UP000033393"/>
    </source>
</evidence>
<evidence type="ECO:0000313" key="2">
    <source>
        <dbReference type="EMBL" id="KJK43439.1"/>
    </source>
</evidence>
<protein>
    <recommendedName>
        <fullName evidence="4">PPE family domain-containing protein</fullName>
    </recommendedName>
</protein>
<feature type="region of interest" description="Disordered" evidence="1">
    <location>
        <begin position="119"/>
        <end position="138"/>
    </location>
</feature>
<feature type="compositionally biased region" description="Low complexity" evidence="1">
    <location>
        <begin position="209"/>
        <end position="233"/>
    </location>
</feature>
<comment type="caution">
    <text evidence="2">The sequence shown here is derived from an EMBL/GenBank/DDBJ whole genome shotgun (WGS) entry which is preliminary data.</text>
</comment>
<accession>A0A0F0GIV6</accession>